<keyword evidence="3" id="KW-0479">Metal-binding</keyword>
<keyword evidence="5" id="KW-1185">Reference proteome</keyword>
<feature type="binding site" evidence="3">
    <location>
        <position position="100"/>
    </location>
    <ligand>
        <name>substrate</name>
    </ligand>
</feature>
<accession>A0A433W909</accession>
<evidence type="ECO:0000256" key="1">
    <source>
        <dbReference type="ARBA" id="ARBA00008853"/>
    </source>
</evidence>
<dbReference type="InterPro" id="IPR005511">
    <property type="entry name" value="SMP-30"/>
</dbReference>
<dbReference type="PANTHER" id="PTHR10907:SF47">
    <property type="entry name" value="REGUCALCIN"/>
    <property type="match status" value="1"/>
</dbReference>
<dbReference type="InterPro" id="IPR013658">
    <property type="entry name" value="SGL"/>
</dbReference>
<feature type="binding site" evidence="3">
    <location>
        <position position="148"/>
    </location>
    <ligand>
        <name>a divalent metal cation</name>
        <dbReference type="ChEBI" id="CHEBI:60240"/>
    </ligand>
</feature>
<keyword evidence="3" id="KW-0862">Zinc</keyword>
<dbReference type="PANTHER" id="PTHR10907">
    <property type="entry name" value="REGUCALCIN"/>
    <property type="match status" value="1"/>
</dbReference>
<dbReference type="GO" id="GO:0005509">
    <property type="term" value="F:calcium ion binding"/>
    <property type="evidence" value="ECO:0007669"/>
    <property type="project" value="TreeGrafter"/>
</dbReference>
<evidence type="ECO:0000256" key="3">
    <source>
        <dbReference type="PIRSR" id="PIRSR605511-2"/>
    </source>
</evidence>
<feature type="binding site" evidence="3">
    <location>
        <position position="18"/>
    </location>
    <ligand>
        <name>a divalent metal cation</name>
        <dbReference type="ChEBI" id="CHEBI:60240"/>
    </ligand>
</feature>
<dbReference type="EMBL" id="RIAR02000001">
    <property type="protein sequence ID" value="NSL90641.1"/>
    <property type="molecule type" value="Genomic_DNA"/>
</dbReference>
<comment type="similarity">
    <text evidence="1">Belongs to the SMP-30/CGR1 family.</text>
</comment>
<dbReference type="InterPro" id="IPR011042">
    <property type="entry name" value="6-blade_b-propeller_TolB-like"/>
</dbReference>
<dbReference type="Pfam" id="PF08450">
    <property type="entry name" value="SGL"/>
    <property type="match status" value="1"/>
</dbReference>
<evidence type="ECO:0000313" key="4">
    <source>
        <dbReference type="EMBL" id="NSL90641.1"/>
    </source>
</evidence>
<comment type="caution">
    <text evidence="4">The sequence shown here is derived from an EMBL/GenBank/DDBJ whole genome shotgun (WGS) entry which is preliminary data.</text>
</comment>
<feature type="binding site" evidence="3">
    <location>
        <position position="196"/>
    </location>
    <ligand>
        <name>a divalent metal cation</name>
        <dbReference type="ChEBI" id="CHEBI:60240"/>
    </ligand>
</feature>
<dbReference type="Gene3D" id="2.120.10.30">
    <property type="entry name" value="TolB, C-terminal domain"/>
    <property type="match status" value="1"/>
</dbReference>
<dbReference type="AlphaFoldDB" id="A0A433W909"/>
<sequence>MEIFQASLFSAEQYELGEGAFWWPERAVWCWVDILGHTLYMQDPAGRRSTFHIGEYVSVMVPVAGSGELLLGLQGRVVRFSPEQGLGRMLTVLDGNPGMRCNDGGCDPAGRLWIGTMHLITQHDNGALYCVEGNRPPVIRLAQVSIPNGIVWKGDLMYFTDTATNMIQEYRYDVEKGTVSQPRRAVTVPAELGSPDGMTIDSEGMLWVAHWGGRGVYRWNPVSGELLAHIEIPALQVSSCIFGGPDMQDMLITTAREHMTAEQLQQYPLSGSLFHVKLPYKGLPVNYFKY</sequence>
<proteinExistence type="inferred from homology"/>
<gene>
    <name evidence="4" type="ORF">ECE50_027715</name>
</gene>
<name>A0A433W909_9BACT</name>
<dbReference type="GO" id="GO:0019853">
    <property type="term" value="P:L-ascorbic acid biosynthetic process"/>
    <property type="evidence" value="ECO:0007669"/>
    <property type="project" value="TreeGrafter"/>
</dbReference>
<evidence type="ECO:0000256" key="2">
    <source>
        <dbReference type="PIRSR" id="PIRSR605511-1"/>
    </source>
</evidence>
<organism evidence="4 5">
    <name type="scientific">Chitinophaga solisilvae</name>
    <dbReference type="NCBI Taxonomy" id="1233460"/>
    <lineage>
        <taxon>Bacteria</taxon>
        <taxon>Pseudomonadati</taxon>
        <taxon>Bacteroidota</taxon>
        <taxon>Chitinophagia</taxon>
        <taxon>Chitinophagales</taxon>
        <taxon>Chitinophagaceae</taxon>
        <taxon>Chitinophaga</taxon>
    </lineage>
</organism>
<reference evidence="4" key="1">
    <citation type="submission" date="2020-05" db="EMBL/GenBank/DDBJ databases">
        <title>Chitinophaga laudate sp. nov., isolated from a tropical peat swamp.</title>
        <authorList>
            <person name="Goh C.B.S."/>
            <person name="Lee M.S."/>
            <person name="Parimannan S."/>
            <person name="Pasbakhsh P."/>
            <person name="Yule C.M."/>
            <person name="Rajandas H."/>
            <person name="Loke S."/>
            <person name="Croft L."/>
            <person name="Tan J.B.L."/>
        </authorList>
    </citation>
    <scope>NUCLEOTIDE SEQUENCE</scope>
    <source>
        <strain evidence="4">Mgbs1</strain>
    </source>
</reference>
<dbReference type="GO" id="GO:0004341">
    <property type="term" value="F:gluconolactonase activity"/>
    <property type="evidence" value="ECO:0007669"/>
    <property type="project" value="TreeGrafter"/>
</dbReference>
<dbReference type="OrthoDB" id="2633250at2"/>
<protein>
    <submittedName>
        <fullName evidence="4">SMP-30/gluconolactonase/LRE family protein</fullName>
    </submittedName>
</protein>
<dbReference type="PRINTS" id="PR01790">
    <property type="entry name" value="SMP30FAMILY"/>
</dbReference>
<feature type="active site" description="Proton donor/acceptor" evidence="2">
    <location>
        <position position="196"/>
    </location>
</feature>
<dbReference type="Proteomes" id="UP000281028">
    <property type="component" value="Unassembled WGS sequence"/>
</dbReference>
<evidence type="ECO:0000313" key="5">
    <source>
        <dbReference type="Proteomes" id="UP000281028"/>
    </source>
</evidence>
<dbReference type="SUPFAM" id="SSF63829">
    <property type="entry name" value="Calcium-dependent phosphotriesterase"/>
    <property type="match status" value="1"/>
</dbReference>
<comment type="cofactor">
    <cofactor evidence="3">
        <name>Zn(2+)</name>
        <dbReference type="ChEBI" id="CHEBI:29105"/>
    </cofactor>
    <text evidence="3">Binds 1 divalent metal cation per subunit.</text>
</comment>
<feature type="binding site" evidence="3">
    <location>
        <position position="102"/>
    </location>
    <ligand>
        <name>substrate</name>
    </ligand>
</feature>